<dbReference type="Proteomes" id="UP001272242">
    <property type="component" value="Unassembled WGS sequence"/>
</dbReference>
<protein>
    <submittedName>
        <fullName evidence="1">DUF4259 domain-containing protein</fullName>
    </submittedName>
</protein>
<organism evidence="1 2">
    <name type="scientific">Gemmata algarum</name>
    <dbReference type="NCBI Taxonomy" id="2975278"/>
    <lineage>
        <taxon>Bacteria</taxon>
        <taxon>Pseudomonadati</taxon>
        <taxon>Planctomycetota</taxon>
        <taxon>Planctomycetia</taxon>
        <taxon>Gemmatales</taxon>
        <taxon>Gemmataceae</taxon>
        <taxon>Gemmata</taxon>
    </lineage>
</organism>
<name>A0ABU5F4A7_9BACT</name>
<evidence type="ECO:0000313" key="2">
    <source>
        <dbReference type="Proteomes" id="UP001272242"/>
    </source>
</evidence>
<evidence type="ECO:0000313" key="1">
    <source>
        <dbReference type="EMBL" id="MDY3562375.1"/>
    </source>
</evidence>
<sequence length="114" mass="12468">MGRWGTDTFQSDDACEYASGLARQLVAELDRFAADPELDIHDVDDGVAARLVVLAFLVERCRADVDPADVARWSARFLGLCDSEDGLDSFYRDEDMAPRRAAIAAPLDAMRGTG</sequence>
<accession>A0ABU5F4A7</accession>
<reference evidence="2" key="1">
    <citation type="journal article" date="2023" name="Mar. Drugs">
        <title>Gemmata algarum, a Novel Planctomycete Isolated from an Algal Mat, Displays Antimicrobial Activity.</title>
        <authorList>
            <person name="Kumar G."/>
            <person name="Kallscheuer N."/>
            <person name="Kashif M."/>
            <person name="Ahamad S."/>
            <person name="Jagadeeshwari U."/>
            <person name="Pannikurungottu S."/>
            <person name="Haufschild T."/>
            <person name="Kabuu M."/>
            <person name="Sasikala C."/>
            <person name="Jogler C."/>
            <person name="Ramana C."/>
        </authorList>
    </citation>
    <scope>NUCLEOTIDE SEQUENCE [LARGE SCALE GENOMIC DNA]</scope>
    <source>
        <strain evidence="2">JC673</strain>
    </source>
</reference>
<dbReference type="RefSeq" id="WP_320688677.1">
    <property type="nucleotide sequence ID" value="NZ_JAXBLV010000211.1"/>
</dbReference>
<keyword evidence="2" id="KW-1185">Reference proteome</keyword>
<dbReference type="Pfam" id="PF14078">
    <property type="entry name" value="DUF4259"/>
    <property type="match status" value="1"/>
</dbReference>
<dbReference type="InterPro" id="IPR025355">
    <property type="entry name" value="DUF4259"/>
</dbReference>
<gene>
    <name evidence="1" type="ORF">R5W23_003841</name>
</gene>
<dbReference type="EMBL" id="JAXBLV010000211">
    <property type="protein sequence ID" value="MDY3562375.1"/>
    <property type="molecule type" value="Genomic_DNA"/>
</dbReference>
<comment type="caution">
    <text evidence="1">The sequence shown here is derived from an EMBL/GenBank/DDBJ whole genome shotgun (WGS) entry which is preliminary data.</text>
</comment>
<proteinExistence type="predicted"/>